<proteinExistence type="predicted"/>
<protein>
    <submittedName>
        <fullName evidence="1">Uncharacterized protein</fullName>
    </submittedName>
</protein>
<reference evidence="1 2" key="1">
    <citation type="submission" date="2023-07" db="EMBL/GenBank/DDBJ databases">
        <authorList>
            <person name="Lian W.-H."/>
        </authorList>
    </citation>
    <scope>NUCLEOTIDE SEQUENCE [LARGE SCALE GENOMIC DNA]</scope>
    <source>
        <strain evidence="1 2">SYSU DXS3180</strain>
    </source>
</reference>
<comment type="caution">
    <text evidence="1">The sequence shown here is derived from an EMBL/GenBank/DDBJ whole genome shotgun (WGS) entry which is preliminary data.</text>
</comment>
<sequence length="197" mass="23087">MMHRYSLFENEYFSETISIISSSNVDALQTDELLSNNVILLNYREVKILADIQDICKERANTFYSILAGSKYMRVLTKAFLLKMIRDCSNLIRFINKKYYCIHEHWQKTTQDETFSQWTKLRPAPDDMKTLDILSFCEKEDLAVLDVYARLMDRHDLSIGLRNFVNDQQEKLGEELKYLKEFKILSSSKILDAGIAS</sequence>
<name>A0ABV3ZL66_9BACT</name>
<dbReference type="Gene3D" id="1.20.1260.10">
    <property type="match status" value="1"/>
</dbReference>
<dbReference type="RefSeq" id="WP_369331244.1">
    <property type="nucleotide sequence ID" value="NZ_JAULBC010000007.1"/>
</dbReference>
<gene>
    <name evidence="1" type="ORF">QTN47_20180</name>
</gene>
<dbReference type="InterPro" id="IPR012347">
    <property type="entry name" value="Ferritin-like"/>
</dbReference>
<evidence type="ECO:0000313" key="1">
    <source>
        <dbReference type="EMBL" id="MEX6689836.1"/>
    </source>
</evidence>
<accession>A0ABV3ZL66</accession>
<evidence type="ECO:0000313" key="2">
    <source>
        <dbReference type="Proteomes" id="UP001560573"/>
    </source>
</evidence>
<dbReference type="Proteomes" id="UP001560573">
    <property type="component" value="Unassembled WGS sequence"/>
</dbReference>
<organism evidence="1 2">
    <name type="scientific">Danxiaibacter flavus</name>
    <dbReference type="NCBI Taxonomy" id="3049108"/>
    <lineage>
        <taxon>Bacteria</taxon>
        <taxon>Pseudomonadati</taxon>
        <taxon>Bacteroidota</taxon>
        <taxon>Chitinophagia</taxon>
        <taxon>Chitinophagales</taxon>
        <taxon>Chitinophagaceae</taxon>
        <taxon>Danxiaibacter</taxon>
    </lineage>
</organism>
<keyword evidence="2" id="KW-1185">Reference proteome</keyword>
<dbReference type="EMBL" id="JAULBC010000007">
    <property type="protein sequence ID" value="MEX6689836.1"/>
    <property type="molecule type" value="Genomic_DNA"/>
</dbReference>